<dbReference type="InterPro" id="IPR029052">
    <property type="entry name" value="Metallo-depent_PP-like"/>
</dbReference>
<organism evidence="2 3">
    <name type="scientific">Pukyongia salina</name>
    <dbReference type="NCBI Taxonomy" id="2094025"/>
    <lineage>
        <taxon>Bacteria</taxon>
        <taxon>Pseudomonadati</taxon>
        <taxon>Bacteroidota</taxon>
        <taxon>Flavobacteriia</taxon>
        <taxon>Flavobacteriales</taxon>
        <taxon>Flavobacteriaceae</taxon>
        <taxon>Pukyongia</taxon>
    </lineage>
</organism>
<name>A0A2S0HUB5_9FLAO</name>
<gene>
    <name evidence="2" type="ORF">C5O00_00725</name>
</gene>
<dbReference type="AlphaFoldDB" id="A0A2S0HUB5"/>
<proteinExistence type="predicted"/>
<dbReference type="RefSeq" id="WP_105214035.1">
    <property type="nucleotide sequence ID" value="NZ_CP027062.1"/>
</dbReference>
<dbReference type="SUPFAM" id="SSF56300">
    <property type="entry name" value="Metallo-dependent phosphatases"/>
    <property type="match status" value="1"/>
</dbReference>
<dbReference type="OrthoDB" id="9763616at2"/>
<evidence type="ECO:0000313" key="3">
    <source>
        <dbReference type="Proteomes" id="UP000238442"/>
    </source>
</evidence>
<evidence type="ECO:0000259" key="1">
    <source>
        <dbReference type="Pfam" id="PF09423"/>
    </source>
</evidence>
<dbReference type="Proteomes" id="UP000238442">
    <property type="component" value="Chromosome"/>
</dbReference>
<dbReference type="KEGG" id="aue:C5O00_00725"/>
<reference evidence="2 3" key="1">
    <citation type="submission" date="2018-02" db="EMBL/GenBank/DDBJ databases">
        <title>Genomic analysis of the strain RR4-38 isolated from a seawater recirculating aquaculture system.</title>
        <authorList>
            <person name="Kim Y.-S."/>
            <person name="Jang Y.H."/>
            <person name="Kim K.-H."/>
        </authorList>
    </citation>
    <scope>NUCLEOTIDE SEQUENCE [LARGE SCALE GENOMIC DNA]</scope>
    <source>
        <strain evidence="2 3">RR4-38</strain>
    </source>
</reference>
<protein>
    <submittedName>
        <fullName evidence="2">Alkaline phosphatase</fullName>
    </submittedName>
</protein>
<evidence type="ECO:0000313" key="2">
    <source>
        <dbReference type="EMBL" id="AVI49763.1"/>
    </source>
</evidence>
<dbReference type="InterPro" id="IPR018946">
    <property type="entry name" value="PhoD-like_MPP"/>
</dbReference>
<accession>A0A2S0HUB5</accession>
<dbReference type="CDD" id="cd07389">
    <property type="entry name" value="MPP_PhoD"/>
    <property type="match status" value="1"/>
</dbReference>
<dbReference type="InterPro" id="IPR038607">
    <property type="entry name" value="PhoD-like_sf"/>
</dbReference>
<keyword evidence="3" id="KW-1185">Reference proteome</keyword>
<dbReference type="Gene3D" id="3.60.21.70">
    <property type="entry name" value="PhoD-like phosphatase"/>
    <property type="match status" value="1"/>
</dbReference>
<dbReference type="PANTHER" id="PTHR33987:SF1">
    <property type="entry name" value="CALCINEURIN-LIKE METALLO-PHOSPHOESTERASE SUPERFAMILY PROTEIN"/>
    <property type="match status" value="1"/>
</dbReference>
<dbReference type="PANTHER" id="PTHR33987">
    <property type="entry name" value="CALCINEURIN-LIKE METALLO-PHOSPHOESTERASE SUPERFAMILY PROTEIN"/>
    <property type="match status" value="1"/>
</dbReference>
<feature type="domain" description="PhoD-like phosphatase metallophosphatase" evidence="1">
    <location>
        <begin position="43"/>
        <end position="272"/>
    </location>
</feature>
<dbReference type="Pfam" id="PF09423">
    <property type="entry name" value="PhoD"/>
    <property type="match status" value="1"/>
</dbReference>
<dbReference type="EMBL" id="CP027062">
    <property type="protein sequence ID" value="AVI49763.1"/>
    <property type="molecule type" value="Genomic_DNA"/>
</dbReference>
<sequence length="350" mass="40426">MKSLLYILPCLLLVCCGNPSEEKNKETPEKENQAKPVADYTLVFASCSDQDRPQPLWEPILETAPDLFIWGGDNVYADTNDMAKMKADYDKVLSHPGYMQLAGKTTITGTWDDHDYGKNDAGTEWEKKQEAKTIFLDFMGVNKDDERRNREGVYFSEVYNTERGSIKLISLDTRYFRTKLNKSTNPKRSYEPWPEDHDGTLLGEAQWAWLEEELKDDSADFTLIVSSIQFLSKEHGWEKWYNFPSEVKRMRELLKTAKAPNIIILSGDRHLGEISVDAEAGLGYPLVDFTSSGMTHTWITYATEANEYRVSNVVKRLNFGLLLFDFTKKQVTFELRGEDNFIYERFTQQY</sequence>